<dbReference type="PROSITE" id="PS51186">
    <property type="entry name" value="GNAT"/>
    <property type="match status" value="1"/>
</dbReference>
<dbReference type="InterPro" id="IPR016181">
    <property type="entry name" value="Acyl_CoA_acyltransferase"/>
</dbReference>
<keyword evidence="3" id="KW-1185">Reference proteome</keyword>
<dbReference type="GO" id="GO:0005737">
    <property type="term" value="C:cytoplasm"/>
    <property type="evidence" value="ECO:0007669"/>
    <property type="project" value="TreeGrafter"/>
</dbReference>
<dbReference type="AlphaFoldDB" id="A0A3N4VYV9"/>
<sequence>MVEFSEIINITPHIRLEKIAPRHSEDIFTQIDRHRDYLSNYAQWPRFTKVLNDSLQFIQLCEQEAKQGESFVWAICVQDENSKIFHAVGTISFNKPIDWQHRRAEIGYWISPEMQGRGIITQSVNAITKTTYHAFSEYILRCAVHNERSNKVAQRCGFTYIDTLKNGEKIGDHEYNVNIYRKSS</sequence>
<evidence type="ECO:0000313" key="3">
    <source>
        <dbReference type="Proteomes" id="UP000281691"/>
    </source>
</evidence>
<dbReference type="Pfam" id="PF13302">
    <property type="entry name" value="Acetyltransf_3"/>
    <property type="match status" value="1"/>
</dbReference>
<dbReference type="PANTHER" id="PTHR43441:SF11">
    <property type="entry name" value="RIBOSOMAL-PROTEIN-SERINE ACETYLTRANSFERASE"/>
    <property type="match status" value="1"/>
</dbReference>
<protein>
    <submittedName>
        <fullName evidence="2">Ribosomal-protein-serine acetyltransferase</fullName>
    </submittedName>
</protein>
<dbReference type="InterPro" id="IPR051908">
    <property type="entry name" value="Ribosomal_N-acetyltransferase"/>
</dbReference>
<dbReference type="InterPro" id="IPR000182">
    <property type="entry name" value="GNAT_dom"/>
</dbReference>
<feature type="domain" description="N-acetyltransferase" evidence="1">
    <location>
        <begin position="32"/>
        <end position="182"/>
    </location>
</feature>
<gene>
    <name evidence="2" type="ORF">EDC46_0753</name>
</gene>
<dbReference type="EMBL" id="RKQP01000001">
    <property type="protein sequence ID" value="RPE86355.1"/>
    <property type="molecule type" value="Genomic_DNA"/>
</dbReference>
<dbReference type="OrthoDB" id="9784707at2"/>
<keyword evidence="2" id="KW-0808">Transferase</keyword>
<evidence type="ECO:0000313" key="2">
    <source>
        <dbReference type="EMBL" id="RPE86355.1"/>
    </source>
</evidence>
<dbReference type="Proteomes" id="UP000281691">
    <property type="component" value="Unassembled WGS sequence"/>
</dbReference>
<dbReference type="RefSeq" id="WP_124210890.1">
    <property type="nucleotide sequence ID" value="NZ_CP016615.1"/>
</dbReference>
<dbReference type="PANTHER" id="PTHR43441">
    <property type="entry name" value="RIBOSOMAL-PROTEIN-SERINE ACETYLTRANSFERASE"/>
    <property type="match status" value="1"/>
</dbReference>
<evidence type="ECO:0000259" key="1">
    <source>
        <dbReference type="PROSITE" id="PS51186"/>
    </source>
</evidence>
<dbReference type="GO" id="GO:1990189">
    <property type="term" value="F:protein N-terminal-serine acetyltransferase activity"/>
    <property type="evidence" value="ECO:0007669"/>
    <property type="project" value="TreeGrafter"/>
</dbReference>
<dbReference type="Gene3D" id="3.40.630.30">
    <property type="match status" value="1"/>
</dbReference>
<accession>A0A3N4VYV9</accession>
<proteinExistence type="predicted"/>
<organism evidence="2 3">
    <name type="scientific">Vespertiliibacter pulmonis</name>
    <dbReference type="NCBI Taxonomy" id="1443036"/>
    <lineage>
        <taxon>Bacteria</taxon>
        <taxon>Pseudomonadati</taxon>
        <taxon>Pseudomonadota</taxon>
        <taxon>Gammaproteobacteria</taxon>
        <taxon>Pasteurellales</taxon>
        <taxon>Pasteurellaceae</taxon>
        <taxon>Vespertiliibacter</taxon>
    </lineage>
</organism>
<reference evidence="2 3" key="1">
    <citation type="submission" date="2018-11" db="EMBL/GenBank/DDBJ databases">
        <title>Genomic Encyclopedia of Type Strains, Phase IV (KMG-IV): sequencing the most valuable type-strain genomes for metagenomic binning, comparative biology and taxonomic classification.</title>
        <authorList>
            <person name="Goeker M."/>
        </authorList>
    </citation>
    <scope>NUCLEOTIDE SEQUENCE [LARGE SCALE GENOMIC DNA]</scope>
    <source>
        <strain evidence="2 3">DSM 27238</strain>
    </source>
</reference>
<dbReference type="GO" id="GO:0008999">
    <property type="term" value="F:protein-N-terminal-alanine acetyltransferase activity"/>
    <property type="evidence" value="ECO:0007669"/>
    <property type="project" value="TreeGrafter"/>
</dbReference>
<comment type="caution">
    <text evidence="2">The sequence shown here is derived from an EMBL/GenBank/DDBJ whole genome shotgun (WGS) entry which is preliminary data.</text>
</comment>
<dbReference type="SUPFAM" id="SSF55729">
    <property type="entry name" value="Acyl-CoA N-acyltransferases (Nat)"/>
    <property type="match status" value="1"/>
</dbReference>
<name>A0A3N4VYV9_9PAST</name>